<evidence type="ECO:0000256" key="1">
    <source>
        <dbReference type="ARBA" id="ARBA00023002"/>
    </source>
</evidence>
<dbReference type="OMA" id="NRWIEHD"/>
<keyword evidence="1" id="KW-0560">Oxidoreductase</keyword>
<dbReference type="RefSeq" id="XP_002673614.1">
    <property type="nucleotide sequence ID" value="XM_002673568.1"/>
</dbReference>
<dbReference type="GeneID" id="8855591"/>
<dbReference type="InterPro" id="IPR050523">
    <property type="entry name" value="AKR_Detox_Biosynth"/>
</dbReference>
<dbReference type="InParanoid" id="D2VQH4"/>
<dbReference type="PANTHER" id="PTHR43364">
    <property type="entry name" value="NADH-SPECIFIC METHYLGLYOXAL REDUCTASE-RELATED"/>
    <property type="match status" value="1"/>
</dbReference>
<accession>D2VQH4</accession>
<name>D2VQH4_NAEGR</name>
<dbReference type="FunFam" id="3.20.20.100:FF:000004">
    <property type="entry name" value="Oxidoreductase, aldo/keto reductase"/>
    <property type="match status" value="1"/>
</dbReference>
<dbReference type="eggNOG" id="KOG1575">
    <property type="taxonomic scope" value="Eukaryota"/>
</dbReference>
<gene>
    <name evidence="3" type="ORF">NAEGRDRAFT_71227</name>
</gene>
<dbReference type="Proteomes" id="UP000006671">
    <property type="component" value="Unassembled WGS sequence"/>
</dbReference>
<protein>
    <submittedName>
        <fullName evidence="3">Predicted protein</fullName>
    </submittedName>
</protein>
<dbReference type="CDD" id="cd19079">
    <property type="entry name" value="AKR_EcYajO-like"/>
    <property type="match status" value="1"/>
</dbReference>
<evidence type="ECO:0000313" key="3">
    <source>
        <dbReference type="EMBL" id="EFC40870.1"/>
    </source>
</evidence>
<dbReference type="GO" id="GO:0005829">
    <property type="term" value="C:cytosol"/>
    <property type="evidence" value="ECO:0007669"/>
    <property type="project" value="UniProtKB-ARBA"/>
</dbReference>
<dbReference type="VEuPathDB" id="AmoebaDB:NAEGRDRAFT_71227"/>
<dbReference type="FunCoup" id="D2VQH4">
    <property type="interactions" value="25"/>
</dbReference>
<sequence>MSLINNNSENTPIKITNYVRLGNTGLKVSPLCLGCMSFGSSKWEPWVLEEEESLKILKRAFDLGINFFDTADVYSNGESERILGKFLKENQIPRENVVLATKVFSPVDHSGQQENKIKSLGKGIPNTFGLSRKHIMHAVDYSLKNLQTDYIDLYIIHRWDNNTPIEETMEALHDLVKSGKVRYIGASSMWAWQFAKAQHVAEMKGWTKFVSMQNLYNLVYREEEREMIPLCIDQKVTLTPWSPLARGLLARASELIRAETNQENQDSATTRANSDFYAKAMKNSLKESDLEILRRVDELSSKKQCTNAQLSLAWMLHKPFVSSPVIGVTKLENIEANIAACYIQLSEEELKYLEEPYQAKAVMGNLQ</sequence>
<dbReference type="Pfam" id="PF00248">
    <property type="entry name" value="Aldo_ket_red"/>
    <property type="match status" value="1"/>
</dbReference>
<dbReference type="STRING" id="5762.D2VQH4"/>
<dbReference type="InterPro" id="IPR036812">
    <property type="entry name" value="NAD(P)_OxRdtase_dom_sf"/>
</dbReference>
<dbReference type="EMBL" id="GG738889">
    <property type="protein sequence ID" value="EFC40870.1"/>
    <property type="molecule type" value="Genomic_DNA"/>
</dbReference>
<evidence type="ECO:0000313" key="4">
    <source>
        <dbReference type="Proteomes" id="UP000006671"/>
    </source>
</evidence>
<dbReference type="AlphaFoldDB" id="D2VQH4"/>
<organism evidence="4">
    <name type="scientific">Naegleria gruberi</name>
    <name type="common">Amoeba</name>
    <dbReference type="NCBI Taxonomy" id="5762"/>
    <lineage>
        <taxon>Eukaryota</taxon>
        <taxon>Discoba</taxon>
        <taxon>Heterolobosea</taxon>
        <taxon>Tetramitia</taxon>
        <taxon>Eutetramitia</taxon>
        <taxon>Vahlkampfiidae</taxon>
        <taxon>Naegleria</taxon>
    </lineage>
</organism>
<dbReference type="InterPro" id="IPR023210">
    <property type="entry name" value="NADP_OxRdtase_dom"/>
</dbReference>
<dbReference type="PANTHER" id="PTHR43364:SF4">
    <property type="entry name" value="NAD(P)-LINKED OXIDOREDUCTASE SUPERFAMILY PROTEIN"/>
    <property type="match status" value="1"/>
</dbReference>
<dbReference type="Gene3D" id="3.20.20.100">
    <property type="entry name" value="NADP-dependent oxidoreductase domain"/>
    <property type="match status" value="1"/>
</dbReference>
<feature type="domain" description="NADP-dependent oxidoreductase" evidence="2">
    <location>
        <begin position="30"/>
        <end position="355"/>
    </location>
</feature>
<dbReference type="GO" id="GO:0016491">
    <property type="term" value="F:oxidoreductase activity"/>
    <property type="evidence" value="ECO:0007669"/>
    <property type="project" value="UniProtKB-KW"/>
</dbReference>
<reference evidence="3 4" key="1">
    <citation type="journal article" date="2010" name="Cell">
        <title>The genome of Naegleria gruberi illuminates early eukaryotic versatility.</title>
        <authorList>
            <person name="Fritz-Laylin L.K."/>
            <person name="Prochnik S.E."/>
            <person name="Ginger M.L."/>
            <person name="Dacks J.B."/>
            <person name="Carpenter M.L."/>
            <person name="Field M.C."/>
            <person name="Kuo A."/>
            <person name="Paredez A."/>
            <person name="Chapman J."/>
            <person name="Pham J."/>
            <person name="Shu S."/>
            <person name="Neupane R."/>
            <person name="Cipriano M."/>
            <person name="Mancuso J."/>
            <person name="Tu H."/>
            <person name="Salamov A."/>
            <person name="Lindquist E."/>
            <person name="Shapiro H."/>
            <person name="Lucas S."/>
            <person name="Grigoriev I.V."/>
            <person name="Cande W.Z."/>
            <person name="Fulton C."/>
            <person name="Rokhsar D.S."/>
            <person name="Dawson S.C."/>
        </authorList>
    </citation>
    <scope>NUCLEOTIDE SEQUENCE [LARGE SCALE GENOMIC DNA]</scope>
    <source>
        <strain evidence="3 4">NEG-M</strain>
    </source>
</reference>
<dbReference type="KEGG" id="ngr:NAEGRDRAFT_71227"/>
<keyword evidence="4" id="KW-1185">Reference proteome</keyword>
<dbReference type="SUPFAM" id="SSF51430">
    <property type="entry name" value="NAD(P)-linked oxidoreductase"/>
    <property type="match status" value="1"/>
</dbReference>
<proteinExistence type="predicted"/>
<dbReference type="OrthoDB" id="37537at2759"/>
<evidence type="ECO:0000259" key="2">
    <source>
        <dbReference type="Pfam" id="PF00248"/>
    </source>
</evidence>